<evidence type="ECO:0000256" key="1">
    <source>
        <dbReference type="SAM" id="MobiDB-lite"/>
    </source>
</evidence>
<dbReference type="SMART" id="SM00367">
    <property type="entry name" value="LRR_CC"/>
    <property type="match status" value="9"/>
</dbReference>
<dbReference type="AlphaFoldDB" id="A0A8H3EP98"/>
<gene>
    <name evidence="3" type="ORF">HETSPECPRED_008758</name>
</gene>
<dbReference type="Proteomes" id="UP000664521">
    <property type="component" value="Unassembled WGS sequence"/>
</dbReference>
<feature type="region of interest" description="Disordered" evidence="1">
    <location>
        <begin position="663"/>
        <end position="706"/>
    </location>
</feature>
<proteinExistence type="predicted"/>
<feature type="compositionally biased region" description="Polar residues" evidence="1">
    <location>
        <begin position="61"/>
        <end position="79"/>
    </location>
</feature>
<dbReference type="Pfam" id="PF12937">
    <property type="entry name" value="F-box-like"/>
    <property type="match status" value="1"/>
</dbReference>
<dbReference type="PANTHER" id="PTHR13318:SF106">
    <property type="entry name" value="F-BOX_LRR-REPEAT PROTEIN 2"/>
    <property type="match status" value="1"/>
</dbReference>
<dbReference type="GO" id="GO:0031146">
    <property type="term" value="P:SCF-dependent proteasomal ubiquitin-dependent protein catabolic process"/>
    <property type="evidence" value="ECO:0007669"/>
    <property type="project" value="TreeGrafter"/>
</dbReference>
<dbReference type="PROSITE" id="PS50181">
    <property type="entry name" value="FBOX"/>
    <property type="match status" value="1"/>
</dbReference>
<reference evidence="3" key="1">
    <citation type="submission" date="2021-03" db="EMBL/GenBank/DDBJ databases">
        <authorList>
            <person name="Tagirdzhanova G."/>
        </authorList>
    </citation>
    <scope>NUCLEOTIDE SEQUENCE</scope>
</reference>
<dbReference type="OrthoDB" id="550575at2759"/>
<dbReference type="InterPro" id="IPR006553">
    <property type="entry name" value="Leu-rich_rpt_Cys-con_subtyp"/>
</dbReference>
<dbReference type="InterPro" id="IPR032675">
    <property type="entry name" value="LRR_dom_sf"/>
</dbReference>
<feature type="compositionally biased region" description="Polar residues" evidence="1">
    <location>
        <begin position="99"/>
        <end position="109"/>
    </location>
</feature>
<dbReference type="InterPro" id="IPR001810">
    <property type="entry name" value="F-box_dom"/>
</dbReference>
<feature type="compositionally biased region" description="Low complexity" evidence="1">
    <location>
        <begin position="80"/>
        <end position="98"/>
    </location>
</feature>
<dbReference type="SUPFAM" id="SSF52047">
    <property type="entry name" value="RNI-like"/>
    <property type="match status" value="1"/>
</dbReference>
<accession>A0A8H3EP98</accession>
<dbReference type="SMART" id="SM00256">
    <property type="entry name" value="FBOX"/>
    <property type="match status" value="1"/>
</dbReference>
<evidence type="ECO:0000313" key="4">
    <source>
        <dbReference type="Proteomes" id="UP000664521"/>
    </source>
</evidence>
<dbReference type="InterPro" id="IPR036047">
    <property type="entry name" value="F-box-like_dom_sf"/>
</dbReference>
<name>A0A8H3EP98_9LECA</name>
<dbReference type="Gene3D" id="3.80.10.10">
    <property type="entry name" value="Ribonuclease Inhibitor"/>
    <property type="match status" value="2"/>
</dbReference>
<sequence length="706" mass="78302">MSQVVQDSMTESPGAMTPASQDAAEPLPFEQAPKLKGRKRILQGLQRISSSPSLAKFGRTPPSSYRSGNKASMSCVSLTSPSSPHGHSYGISYSSQSSAGFSTAPTSVAGTPGADSDPRVRVRIMNGNDSTGYFPQTLTSVPLPEEVRVTPKDLQVSHTQAAIAEQRETVSEPVAKVKARKRRENFDFWAEMPHEIKVQILSFLSPKHIVKCSLVSKAWHKICFDGQLWMIIDTEEYYRQIPSTSLVKIMTAAGPFIKDLNLRGCVQMRDRWINDGQNLSELCRNLENFSLEGCRIDRSTVHYFLLRNPRLVHINISGLSAVNNSTMKIIAQGCRFIEHLNVSWCQQVDTSGLHNIVQSCTKLRDLRAGEIRGFNDSSFALSLFETNRLERLVASHCEDLDDDFLKLLIQGLDPEIDPLTDLPIVPPRRLRHIDISRCPSLTDSGIQSLDHNVPYLSGLQLSHIDSLTDSALTTLLPTTPLLTHLDLEELDDLTNTTLQNLAQSPCAPLLEHLNVSYCESLSDAGMLPLIKACPSLHSLVMDNTRVSDLSLVEAAAQLRLHDRGFRPPLSSLPSSPHSPKQKPEITLNLVAYDCSNVTWTGVREILSRNAEQNRLRIIGLKCFYGYQDTVNEHTKRVLRGDSRAAERLERKWGEYMVASEEAGAAGAGARRRRRRAREAAMVHADEEEGGPRGGRRRARSGGCVVM</sequence>
<dbReference type="PANTHER" id="PTHR13318">
    <property type="entry name" value="PARTNER OF PAIRED, ISOFORM B-RELATED"/>
    <property type="match status" value="1"/>
</dbReference>
<dbReference type="GO" id="GO:0019005">
    <property type="term" value="C:SCF ubiquitin ligase complex"/>
    <property type="evidence" value="ECO:0007669"/>
    <property type="project" value="TreeGrafter"/>
</dbReference>
<evidence type="ECO:0000313" key="3">
    <source>
        <dbReference type="EMBL" id="CAF9908879.1"/>
    </source>
</evidence>
<feature type="region of interest" description="Disordered" evidence="1">
    <location>
        <begin position="1"/>
        <end position="120"/>
    </location>
</feature>
<keyword evidence="4" id="KW-1185">Reference proteome</keyword>
<dbReference type="InterPro" id="IPR001611">
    <property type="entry name" value="Leu-rich_rpt"/>
</dbReference>
<dbReference type="Pfam" id="PF13516">
    <property type="entry name" value="LRR_6"/>
    <property type="match status" value="2"/>
</dbReference>
<organism evidence="3 4">
    <name type="scientific">Heterodermia speciosa</name>
    <dbReference type="NCBI Taxonomy" id="116794"/>
    <lineage>
        <taxon>Eukaryota</taxon>
        <taxon>Fungi</taxon>
        <taxon>Dikarya</taxon>
        <taxon>Ascomycota</taxon>
        <taxon>Pezizomycotina</taxon>
        <taxon>Lecanoromycetes</taxon>
        <taxon>OSLEUM clade</taxon>
        <taxon>Lecanoromycetidae</taxon>
        <taxon>Caliciales</taxon>
        <taxon>Physciaceae</taxon>
        <taxon>Heterodermia</taxon>
    </lineage>
</organism>
<feature type="domain" description="F-box" evidence="2">
    <location>
        <begin position="186"/>
        <end position="232"/>
    </location>
</feature>
<comment type="caution">
    <text evidence="3">The sequence shown here is derived from an EMBL/GenBank/DDBJ whole genome shotgun (WGS) entry which is preliminary data.</text>
</comment>
<feature type="compositionally biased region" description="Polar residues" evidence="1">
    <location>
        <begin position="1"/>
        <end position="11"/>
    </location>
</feature>
<dbReference type="SUPFAM" id="SSF81383">
    <property type="entry name" value="F-box domain"/>
    <property type="match status" value="1"/>
</dbReference>
<protein>
    <recommendedName>
        <fullName evidence="2">F-box domain-containing protein</fullName>
    </recommendedName>
</protein>
<evidence type="ECO:0000259" key="2">
    <source>
        <dbReference type="PROSITE" id="PS50181"/>
    </source>
</evidence>
<dbReference type="EMBL" id="CAJPDS010000007">
    <property type="protein sequence ID" value="CAF9908879.1"/>
    <property type="molecule type" value="Genomic_DNA"/>
</dbReference>